<evidence type="ECO:0000313" key="2">
    <source>
        <dbReference type="WBParaSite" id="nRc.2.0.1.t40992-RA"/>
    </source>
</evidence>
<organism evidence="1 2">
    <name type="scientific">Romanomermis culicivorax</name>
    <name type="common">Nematode worm</name>
    <dbReference type="NCBI Taxonomy" id="13658"/>
    <lineage>
        <taxon>Eukaryota</taxon>
        <taxon>Metazoa</taxon>
        <taxon>Ecdysozoa</taxon>
        <taxon>Nematoda</taxon>
        <taxon>Enoplea</taxon>
        <taxon>Dorylaimia</taxon>
        <taxon>Mermithida</taxon>
        <taxon>Mermithoidea</taxon>
        <taxon>Mermithidae</taxon>
        <taxon>Romanomermis</taxon>
    </lineage>
</organism>
<protein>
    <submittedName>
        <fullName evidence="2">Uncharacterized protein</fullName>
    </submittedName>
</protein>
<evidence type="ECO:0000313" key="1">
    <source>
        <dbReference type="Proteomes" id="UP000887565"/>
    </source>
</evidence>
<proteinExistence type="predicted"/>
<dbReference type="AlphaFoldDB" id="A0A915KQ35"/>
<reference evidence="2" key="1">
    <citation type="submission" date="2022-11" db="UniProtKB">
        <authorList>
            <consortium name="WormBaseParasite"/>
        </authorList>
    </citation>
    <scope>IDENTIFICATION</scope>
</reference>
<sequence length="107" mass="12188">MGANGETIYFVTLFVQGINSVFVQIVASQNFQFRYVGVLLITVFCTRQRFLAPYKDYKDLDPYKDVQRKISLVSLCKTSPRVTKIVPHLRKQGFSVPIDSSGTEFCI</sequence>
<dbReference type="Proteomes" id="UP000887565">
    <property type="component" value="Unplaced"/>
</dbReference>
<name>A0A915KQ35_ROMCU</name>
<accession>A0A915KQ35</accession>
<keyword evidence="1" id="KW-1185">Reference proteome</keyword>
<dbReference type="WBParaSite" id="nRc.2.0.1.t40992-RA">
    <property type="protein sequence ID" value="nRc.2.0.1.t40992-RA"/>
    <property type="gene ID" value="nRc.2.0.1.g40992"/>
</dbReference>